<dbReference type="SMART" id="SM00020">
    <property type="entry name" value="Tryp_SPc"/>
    <property type="match status" value="1"/>
</dbReference>
<organism evidence="11 12">
    <name type="scientific">Trichogramma kaykai</name>
    <dbReference type="NCBI Taxonomy" id="54128"/>
    <lineage>
        <taxon>Eukaryota</taxon>
        <taxon>Metazoa</taxon>
        <taxon>Ecdysozoa</taxon>
        <taxon>Arthropoda</taxon>
        <taxon>Hexapoda</taxon>
        <taxon>Insecta</taxon>
        <taxon>Pterygota</taxon>
        <taxon>Neoptera</taxon>
        <taxon>Endopterygota</taxon>
        <taxon>Hymenoptera</taxon>
        <taxon>Apocrita</taxon>
        <taxon>Proctotrupomorpha</taxon>
        <taxon>Chalcidoidea</taxon>
        <taxon>Trichogrammatidae</taxon>
        <taxon>Trichogramma</taxon>
    </lineage>
</organism>
<reference evidence="11 12" key="1">
    <citation type="journal article" date="2024" name="bioRxiv">
        <title>A reference genome for Trichogramma kaykai: A tiny desert-dwelling parasitoid wasp with competing sex-ratio distorters.</title>
        <authorList>
            <person name="Culotta J."/>
            <person name="Lindsey A.R."/>
        </authorList>
    </citation>
    <scope>NUCLEOTIDE SEQUENCE [LARGE SCALE GENOMIC DNA]</scope>
    <source>
        <strain evidence="11 12">KSX58</strain>
    </source>
</reference>
<keyword evidence="5 8" id="KW-0720">Serine protease</keyword>
<dbReference type="InterPro" id="IPR033116">
    <property type="entry name" value="TRYPSIN_SER"/>
</dbReference>
<gene>
    <name evidence="11" type="ORF">TKK_019178</name>
</gene>
<feature type="domain" description="Peptidase S1" evidence="10">
    <location>
        <begin position="23"/>
        <end position="252"/>
    </location>
</feature>
<dbReference type="InterPro" id="IPR001314">
    <property type="entry name" value="Peptidase_S1A"/>
</dbReference>
<feature type="signal peptide" evidence="9">
    <location>
        <begin position="1"/>
        <end position="17"/>
    </location>
</feature>
<dbReference type="SUPFAM" id="SSF50494">
    <property type="entry name" value="Trypsin-like serine proteases"/>
    <property type="match status" value="1"/>
</dbReference>
<name>A0ABD2VXE2_9HYME</name>
<dbReference type="GO" id="GO:0006508">
    <property type="term" value="P:proteolysis"/>
    <property type="evidence" value="ECO:0007669"/>
    <property type="project" value="UniProtKB-KW"/>
</dbReference>
<dbReference type="CDD" id="cd00190">
    <property type="entry name" value="Tryp_SPc"/>
    <property type="match status" value="1"/>
</dbReference>
<evidence type="ECO:0000256" key="5">
    <source>
        <dbReference type="ARBA" id="ARBA00022825"/>
    </source>
</evidence>
<sequence length="254" mass="27698">MYSSLAVVLLLAAAGSAKFVPRIYGGDSVQIETYPYQVSIQWNNRHNCGGSIISPYWILTAGHCVFEYELAETNVRAGTSYVEQGGTVHRAAKIIKHSRFGINSHGSAEGDIALIKLADPIIYDEQHQPIEMFEQDEETAENARAIVSGWGQTPTTWKPSQLQAVVVPIISKRTCSDLYYEKFGPLPSGEICALVLGVGGKDACVGDSGGPLAVNQRLAGVVSWGEGCAKPYQPGVYTEVAFYRNWIEQVIREN</sequence>
<dbReference type="EMBL" id="JBJJXI010000159">
    <property type="protein sequence ID" value="KAL3385185.1"/>
    <property type="molecule type" value="Genomic_DNA"/>
</dbReference>
<dbReference type="FunFam" id="2.40.10.10:FF:000077">
    <property type="entry name" value="Predicted protein"/>
    <property type="match status" value="1"/>
</dbReference>
<keyword evidence="2 8" id="KW-0645">Protease</keyword>
<keyword evidence="6" id="KW-0865">Zymogen</keyword>
<keyword evidence="12" id="KW-1185">Reference proteome</keyword>
<dbReference type="Pfam" id="PF00089">
    <property type="entry name" value="Trypsin"/>
    <property type="match status" value="1"/>
</dbReference>
<dbReference type="PANTHER" id="PTHR24276">
    <property type="entry name" value="POLYSERASE-RELATED"/>
    <property type="match status" value="1"/>
</dbReference>
<accession>A0ABD2VXE2</accession>
<feature type="chain" id="PRO_5044774407" description="Peptidase S1 domain-containing protein" evidence="9">
    <location>
        <begin position="18"/>
        <end position="254"/>
    </location>
</feature>
<evidence type="ECO:0000256" key="3">
    <source>
        <dbReference type="ARBA" id="ARBA00022729"/>
    </source>
</evidence>
<comment type="similarity">
    <text evidence="1">Belongs to the peptidase S1 family.</text>
</comment>
<dbReference type="InterPro" id="IPR018114">
    <property type="entry name" value="TRYPSIN_HIS"/>
</dbReference>
<dbReference type="Gene3D" id="2.40.10.10">
    <property type="entry name" value="Trypsin-like serine proteases"/>
    <property type="match status" value="1"/>
</dbReference>
<evidence type="ECO:0000259" key="10">
    <source>
        <dbReference type="PROSITE" id="PS50240"/>
    </source>
</evidence>
<dbReference type="InterPro" id="IPR009003">
    <property type="entry name" value="Peptidase_S1_PA"/>
</dbReference>
<keyword evidence="7" id="KW-1015">Disulfide bond</keyword>
<evidence type="ECO:0000256" key="1">
    <source>
        <dbReference type="ARBA" id="ARBA00007664"/>
    </source>
</evidence>
<dbReference type="PRINTS" id="PR00722">
    <property type="entry name" value="CHYMOTRYPSIN"/>
</dbReference>
<evidence type="ECO:0000256" key="4">
    <source>
        <dbReference type="ARBA" id="ARBA00022801"/>
    </source>
</evidence>
<dbReference type="InterPro" id="IPR043504">
    <property type="entry name" value="Peptidase_S1_PA_chymotrypsin"/>
</dbReference>
<evidence type="ECO:0000313" key="12">
    <source>
        <dbReference type="Proteomes" id="UP001627154"/>
    </source>
</evidence>
<dbReference type="PROSITE" id="PS00135">
    <property type="entry name" value="TRYPSIN_SER"/>
    <property type="match status" value="1"/>
</dbReference>
<dbReference type="Proteomes" id="UP001627154">
    <property type="component" value="Unassembled WGS sequence"/>
</dbReference>
<dbReference type="AlphaFoldDB" id="A0ABD2VXE2"/>
<evidence type="ECO:0000313" key="11">
    <source>
        <dbReference type="EMBL" id="KAL3385185.1"/>
    </source>
</evidence>
<dbReference type="PROSITE" id="PS50240">
    <property type="entry name" value="TRYPSIN_DOM"/>
    <property type="match status" value="1"/>
</dbReference>
<comment type="caution">
    <text evidence="11">The sequence shown here is derived from an EMBL/GenBank/DDBJ whole genome shotgun (WGS) entry which is preliminary data.</text>
</comment>
<dbReference type="GO" id="GO:0008236">
    <property type="term" value="F:serine-type peptidase activity"/>
    <property type="evidence" value="ECO:0007669"/>
    <property type="project" value="UniProtKB-KW"/>
</dbReference>
<evidence type="ECO:0000256" key="6">
    <source>
        <dbReference type="ARBA" id="ARBA00023145"/>
    </source>
</evidence>
<proteinExistence type="inferred from homology"/>
<evidence type="ECO:0000256" key="7">
    <source>
        <dbReference type="ARBA" id="ARBA00023157"/>
    </source>
</evidence>
<keyword evidence="3 9" id="KW-0732">Signal</keyword>
<dbReference type="InterPro" id="IPR001254">
    <property type="entry name" value="Trypsin_dom"/>
</dbReference>
<dbReference type="PROSITE" id="PS00134">
    <property type="entry name" value="TRYPSIN_HIS"/>
    <property type="match status" value="1"/>
</dbReference>
<keyword evidence="4 8" id="KW-0378">Hydrolase</keyword>
<protein>
    <recommendedName>
        <fullName evidence="10">Peptidase S1 domain-containing protein</fullName>
    </recommendedName>
</protein>
<evidence type="ECO:0000256" key="2">
    <source>
        <dbReference type="ARBA" id="ARBA00022670"/>
    </source>
</evidence>
<dbReference type="InterPro" id="IPR050430">
    <property type="entry name" value="Peptidase_S1"/>
</dbReference>
<evidence type="ECO:0000256" key="8">
    <source>
        <dbReference type="RuleBase" id="RU363034"/>
    </source>
</evidence>
<evidence type="ECO:0000256" key="9">
    <source>
        <dbReference type="SAM" id="SignalP"/>
    </source>
</evidence>
<dbReference type="PANTHER" id="PTHR24276:SF91">
    <property type="entry name" value="AT26814P-RELATED"/>
    <property type="match status" value="1"/>
</dbReference>